<proteinExistence type="predicted"/>
<dbReference type="InterPro" id="IPR038444">
    <property type="entry name" value="DUF465_sf"/>
</dbReference>
<sequence>MEARDIELLEKFLPQDVELKTLWDEHIIYKKQLEKLENKSFRTPAEELTLKEIKKLKLDGKTRLHMLLEKYRNAEA</sequence>
<dbReference type="Gene3D" id="6.10.280.50">
    <property type="match status" value="1"/>
</dbReference>
<dbReference type="Proteomes" id="UP000503820">
    <property type="component" value="Unassembled WGS sequence"/>
</dbReference>
<name>A0A7J0BNW7_9BACT</name>
<dbReference type="AlphaFoldDB" id="A0A7J0BNW7"/>
<keyword evidence="2" id="KW-1185">Reference proteome</keyword>
<accession>A0A7J0BNW7</accession>
<evidence type="ECO:0000313" key="1">
    <source>
        <dbReference type="EMBL" id="GFM35349.1"/>
    </source>
</evidence>
<gene>
    <name evidence="1" type="ORF">DSM19430T_00330</name>
</gene>
<evidence type="ECO:0008006" key="3">
    <source>
        <dbReference type="Google" id="ProtNLM"/>
    </source>
</evidence>
<dbReference type="EMBL" id="BLVP01000001">
    <property type="protein sequence ID" value="GFM35349.1"/>
    <property type="molecule type" value="Genomic_DNA"/>
</dbReference>
<protein>
    <recommendedName>
        <fullName evidence="3">DUF465 domain-containing protein</fullName>
    </recommendedName>
</protein>
<organism evidence="1 2">
    <name type="scientific">Desulfovibrio psychrotolerans</name>
    <dbReference type="NCBI Taxonomy" id="415242"/>
    <lineage>
        <taxon>Bacteria</taxon>
        <taxon>Pseudomonadati</taxon>
        <taxon>Thermodesulfobacteriota</taxon>
        <taxon>Desulfovibrionia</taxon>
        <taxon>Desulfovibrionales</taxon>
        <taxon>Desulfovibrionaceae</taxon>
        <taxon>Desulfovibrio</taxon>
    </lineage>
</organism>
<reference evidence="1 2" key="1">
    <citation type="submission" date="2020-05" db="EMBL/GenBank/DDBJ databases">
        <title>Draft genome sequence of Desulfovibrio psychrotolerans JS1T.</title>
        <authorList>
            <person name="Ueno A."/>
            <person name="Tamazawa S."/>
            <person name="Tamamura S."/>
            <person name="Murakami T."/>
            <person name="Kiyama T."/>
            <person name="Inomata H."/>
            <person name="Amano Y."/>
            <person name="Miyakawa K."/>
            <person name="Tamaki H."/>
            <person name="Naganuma T."/>
            <person name="Kaneko K."/>
        </authorList>
    </citation>
    <scope>NUCLEOTIDE SEQUENCE [LARGE SCALE GENOMIC DNA]</scope>
    <source>
        <strain evidence="1 2">JS1</strain>
    </source>
</reference>
<evidence type="ECO:0000313" key="2">
    <source>
        <dbReference type="Proteomes" id="UP000503820"/>
    </source>
</evidence>
<comment type="caution">
    <text evidence="1">The sequence shown here is derived from an EMBL/GenBank/DDBJ whole genome shotgun (WGS) entry which is preliminary data.</text>
</comment>
<dbReference type="RefSeq" id="WP_174408079.1">
    <property type="nucleotide sequence ID" value="NZ_BLVP01000001.1"/>
</dbReference>